<protein>
    <submittedName>
        <fullName evidence="4">1-acyl-sn-glycerol-3-phosphate acyltransferase</fullName>
    </submittedName>
</protein>
<evidence type="ECO:0000256" key="1">
    <source>
        <dbReference type="ARBA" id="ARBA00022679"/>
    </source>
</evidence>
<dbReference type="AlphaFoldDB" id="A0A545ATC3"/>
<dbReference type="CDD" id="cd07989">
    <property type="entry name" value="LPLAT_AGPAT-like"/>
    <property type="match status" value="1"/>
</dbReference>
<proteinExistence type="predicted"/>
<reference evidence="4 5" key="1">
    <citation type="submission" date="2019-07" db="EMBL/GenBank/DDBJ databases">
        <title>Cryptosporangium phraense sp. nov., isolated from plant litter.</title>
        <authorList>
            <person name="Suriyachadkun C."/>
        </authorList>
    </citation>
    <scope>NUCLEOTIDE SEQUENCE [LARGE SCALE GENOMIC DNA]</scope>
    <source>
        <strain evidence="4 5">A-T 5661</strain>
    </source>
</reference>
<dbReference type="RefSeq" id="WP_142705069.1">
    <property type="nucleotide sequence ID" value="NZ_VIRS01000008.1"/>
</dbReference>
<accession>A0A545ATC3</accession>
<dbReference type="SUPFAM" id="SSF69593">
    <property type="entry name" value="Glycerol-3-phosphate (1)-acyltransferase"/>
    <property type="match status" value="1"/>
</dbReference>
<dbReference type="FunCoup" id="A0A545ATC3">
    <property type="interactions" value="122"/>
</dbReference>
<keyword evidence="2 4" id="KW-0012">Acyltransferase</keyword>
<evidence type="ECO:0000259" key="3">
    <source>
        <dbReference type="SMART" id="SM00563"/>
    </source>
</evidence>
<dbReference type="PANTHER" id="PTHR10434:SF11">
    <property type="entry name" value="1-ACYL-SN-GLYCEROL-3-PHOSPHATE ACYLTRANSFERASE"/>
    <property type="match status" value="1"/>
</dbReference>
<dbReference type="PANTHER" id="PTHR10434">
    <property type="entry name" value="1-ACYL-SN-GLYCEROL-3-PHOSPHATE ACYLTRANSFERASE"/>
    <property type="match status" value="1"/>
</dbReference>
<evidence type="ECO:0000256" key="2">
    <source>
        <dbReference type="ARBA" id="ARBA00023315"/>
    </source>
</evidence>
<sequence>MFYWVCKYILIGPFLRLFFRPVLEGVENIPATGPVILASNHLSFSDSFFFPLMVPRRIVFLAKSEYFTGKGVKGMFSRLFFSAAGCVPIDRTSGSAAEAALTTGARVLAEGHPLGIYPEGTRSPDGKLYRGKTGVARLALQTGVPVVPVAMINTDQVQPIGQLIPRIMRVRMRVGKPLDFSRYAGLAGNRFVERSVTDQIMYDLMQLSGQQYVDVYAASVKNNTTPADAGQRAAESVAA</sequence>
<dbReference type="InParanoid" id="A0A545ATC3"/>
<dbReference type="GO" id="GO:0005886">
    <property type="term" value="C:plasma membrane"/>
    <property type="evidence" value="ECO:0007669"/>
    <property type="project" value="TreeGrafter"/>
</dbReference>
<organism evidence="4 5">
    <name type="scientific">Cryptosporangium phraense</name>
    <dbReference type="NCBI Taxonomy" id="2593070"/>
    <lineage>
        <taxon>Bacteria</taxon>
        <taxon>Bacillati</taxon>
        <taxon>Actinomycetota</taxon>
        <taxon>Actinomycetes</taxon>
        <taxon>Cryptosporangiales</taxon>
        <taxon>Cryptosporangiaceae</taxon>
        <taxon>Cryptosporangium</taxon>
    </lineage>
</organism>
<evidence type="ECO:0000313" key="5">
    <source>
        <dbReference type="Proteomes" id="UP000317982"/>
    </source>
</evidence>
<gene>
    <name evidence="4" type="ORF">FL583_14135</name>
</gene>
<dbReference type="GO" id="GO:0006654">
    <property type="term" value="P:phosphatidic acid biosynthetic process"/>
    <property type="evidence" value="ECO:0007669"/>
    <property type="project" value="TreeGrafter"/>
</dbReference>
<dbReference type="Pfam" id="PF01553">
    <property type="entry name" value="Acyltransferase"/>
    <property type="match status" value="1"/>
</dbReference>
<dbReference type="OrthoDB" id="9808424at2"/>
<dbReference type="InterPro" id="IPR002123">
    <property type="entry name" value="Plipid/glycerol_acylTrfase"/>
</dbReference>
<dbReference type="SMART" id="SM00563">
    <property type="entry name" value="PlsC"/>
    <property type="match status" value="1"/>
</dbReference>
<keyword evidence="1 4" id="KW-0808">Transferase</keyword>
<dbReference type="Proteomes" id="UP000317982">
    <property type="component" value="Unassembled WGS sequence"/>
</dbReference>
<name>A0A545ATC3_9ACTN</name>
<dbReference type="GO" id="GO:0003841">
    <property type="term" value="F:1-acylglycerol-3-phosphate O-acyltransferase activity"/>
    <property type="evidence" value="ECO:0007669"/>
    <property type="project" value="TreeGrafter"/>
</dbReference>
<comment type="caution">
    <text evidence="4">The sequence shown here is derived from an EMBL/GenBank/DDBJ whole genome shotgun (WGS) entry which is preliminary data.</text>
</comment>
<dbReference type="EMBL" id="VIRS01000008">
    <property type="protein sequence ID" value="TQS44587.1"/>
    <property type="molecule type" value="Genomic_DNA"/>
</dbReference>
<feature type="domain" description="Phospholipid/glycerol acyltransferase" evidence="3">
    <location>
        <begin position="35"/>
        <end position="154"/>
    </location>
</feature>
<keyword evidence="5" id="KW-1185">Reference proteome</keyword>
<evidence type="ECO:0000313" key="4">
    <source>
        <dbReference type="EMBL" id="TQS44587.1"/>
    </source>
</evidence>